<dbReference type="InterPro" id="IPR000408">
    <property type="entry name" value="Reg_chr_condens"/>
</dbReference>
<dbReference type="OrthoDB" id="27389at2"/>
<dbReference type="PANTHER" id="PTHR45982">
    <property type="entry name" value="REGULATOR OF CHROMOSOME CONDENSATION"/>
    <property type="match status" value="1"/>
</dbReference>
<evidence type="ECO:0000313" key="4">
    <source>
        <dbReference type="Proteomes" id="UP000249260"/>
    </source>
</evidence>
<name>A0A328U792_9BACL</name>
<dbReference type="Gene3D" id="3.30.457.10">
    <property type="entry name" value="Copper amine oxidase-like, N-terminal domain"/>
    <property type="match status" value="1"/>
</dbReference>
<dbReference type="InterPro" id="IPR036582">
    <property type="entry name" value="Mao_N_sf"/>
</dbReference>
<keyword evidence="4" id="KW-1185">Reference proteome</keyword>
<dbReference type="InterPro" id="IPR051553">
    <property type="entry name" value="Ran_GTPase-activating"/>
</dbReference>
<dbReference type="PROSITE" id="PS00626">
    <property type="entry name" value="RCC1_2"/>
    <property type="match status" value="1"/>
</dbReference>
<dbReference type="Gene3D" id="2.130.10.30">
    <property type="entry name" value="Regulator of chromosome condensation 1/beta-lactamase-inhibitor protein II"/>
    <property type="match status" value="2"/>
</dbReference>
<accession>A0A328U792</accession>
<dbReference type="EMBL" id="QLUW01000001">
    <property type="protein sequence ID" value="RAP78390.1"/>
    <property type="molecule type" value="Genomic_DNA"/>
</dbReference>
<dbReference type="PRINTS" id="PR00633">
    <property type="entry name" value="RCCNDNSATION"/>
</dbReference>
<evidence type="ECO:0000259" key="2">
    <source>
        <dbReference type="Pfam" id="PF07833"/>
    </source>
</evidence>
<proteinExistence type="predicted"/>
<dbReference type="AlphaFoldDB" id="A0A328U792"/>
<protein>
    <recommendedName>
        <fullName evidence="2">Copper amine oxidase-like N-terminal domain-containing protein</fullName>
    </recommendedName>
</protein>
<dbReference type="RefSeq" id="WP_112881513.1">
    <property type="nucleotide sequence ID" value="NZ_QLUW01000001.1"/>
</dbReference>
<feature type="domain" description="Copper amine oxidase-like N-terminal" evidence="2">
    <location>
        <begin position="386"/>
        <end position="493"/>
    </location>
</feature>
<dbReference type="SUPFAM" id="SSF50985">
    <property type="entry name" value="RCC1/BLIP-II"/>
    <property type="match status" value="1"/>
</dbReference>
<evidence type="ECO:0000313" key="3">
    <source>
        <dbReference type="EMBL" id="RAP78390.1"/>
    </source>
</evidence>
<reference evidence="3 4" key="1">
    <citation type="submission" date="2018-06" db="EMBL/GenBank/DDBJ databases">
        <title>Paenibacillus montanisoli sp. nov., isolated from mountain area soil.</title>
        <authorList>
            <person name="Wu M."/>
        </authorList>
    </citation>
    <scope>NUCLEOTIDE SEQUENCE [LARGE SCALE GENOMIC DNA]</scope>
    <source>
        <strain evidence="3 4">RA17</strain>
    </source>
</reference>
<dbReference type="Pfam" id="PF13540">
    <property type="entry name" value="RCC1_2"/>
    <property type="match status" value="2"/>
</dbReference>
<evidence type="ECO:0000256" key="1">
    <source>
        <dbReference type="SAM" id="SignalP"/>
    </source>
</evidence>
<dbReference type="InterPro" id="IPR009091">
    <property type="entry name" value="RCC1/BLIP-II"/>
</dbReference>
<gene>
    <name evidence="3" type="ORF">DL346_08185</name>
</gene>
<dbReference type="InterPro" id="IPR012854">
    <property type="entry name" value="Cu_amine_oxidase-like_N"/>
</dbReference>
<feature type="chain" id="PRO_5016381974" description="Copper amine oxidase-like N-terminal domain-containing protein" evidence="1">
    <location>
        <begin position="36"/>
        <end position="495"/>
    </location>
</feature>
<dbReference type="GO" id="GO:0005737">
    <property type="term" value="C:cytoplasm"/>
    <property type="evidence" value="ECO:0007669"/>
    <property type="project" value="TreeGrafter"/>
</dbReference>
<dbReference type="PANTHER" id="PTHR45982:SF1">
    <property type="entry name" value="REGULATOR OF CHROMOSOME CONDENSATION"/>
    <property type="match status" value="1"/>
</dbReference>
<organism evidence="3 4">
    <name type="scientific">Paenibacillus montanisoli</name>
    <dbReference type="NCBI Taxonomy" id="2081970"/>
    <lineage>
        <taxon>Bacteria</taxon>
        <taxon>Bacillati</taxon>
        <taxon>Bacillota</taxon>
        <taxon>Bacilli</taxon>
        <taxon>Bacillales</taxon>
        <taxon>Paenibacillaceae</taxon>
        <taxon>Paenibacillus</taxon>
    </lineage>
</organism>
<dbReference type="SUPFAM" id="SSF55383">
    <property type="entry name" value="Copper amine oxidase, domain N"/>
    <property type="match status" value="1"/>
</dbReference>
<feature type="signal peptide" evidence="1">
    <location>
        <begin position="1"/>
        <end position="35"/>
    </location>
</feature>
<sequence>MHMKQTCRSSARMLTVGTLLMALLAGASMPGRAVAAEAGKTAGQKPVSRFTQVEAGTFYSLALRNDGSVWTWGRNLWSELGIQEHMTVTSIAAPVRLAGLDEIVSIATNGGGYQLAAKADGSVWEWGRSLQSVKQGIRPRQVAGINGVAAVEAGATSGFAVKRDGTLWAWPREGSAAAANASNGPARAAGISGVVQLTSYGDLAAAVTKEGAVWLWHASASEAAFQPLKPIRVTGLPKIKQVALLWDTAYGIDENGRTWSWSWTYGGVKGSYSVNAIKQIGQPKKIQAVMKMKEVKAGDGYALFVTSSGEVWTNSQTQPGKLVKRSGLPAASSAAAGGYHGLALDASGRIWGWGADKWYEIGTPPTSPDGMIYKPVQVEREINLTANGKRLESIFPAVQRGRSILVPLRDTAAVVGAVFKTVNNYEGQFMIIEYKGNTAELGWNKAKLVVDGKAMEIDYPTGAWSGVTMVPCSLLKQLGVSISWDGASRTVSISG</sequence>
<comment type="caution">
    <text evidence="3">The sequence shown here is derived from an EMBL/GenBank/DDBJ whole genome shotgun (WGS) entry which is preliminary data.</text>
</comment>
<dbReference type="Proteomes" id="UP000249260">
    <property type="component" value="Unassembled WGS sequence"/>
</dbReference>
<dbReference type="PROSITE" id="PS50012">
    <property type="entry name" value="RCC1_3"/>
    <property type="match status" value="1"/>
</dbReference>
<dbReference type="Pfam" id="PF07833">
    <property type="entry name" value="Cu_amine_oxidN1"/>
    <property type="match status" value="1"/>
</dbReference>
<keyword evidence="1" id="KW-0732">Signal</keyword>
<dbReference type="GO" id="GO:0005085">
    <property type="term" value="F:guanyl-nucleotide exchange factor activity"/>
    <property type="evidence" value="ECO:0007669"/>
    <property type="project" value="TreeGrafter"/>
</dbReference>